<dbReference type="GO" id="GO:0031267">
    <property type="term" value="F:small GTPase binding"/>
    <property type="evidence" value="ECO:0007669"/>
    <property type="project" value="TreeGrafter"/>
</dbReference>
<dbReference type="Pfam" id="PF13516">
    <property type="entry name" value="LRR_6"/>
    <property type="match status" value="4"/>
</dbReference>
<dbReference type="AlphaFoldDB" id="A0A931DKY6"/>
<keyword evidence="1" id="KW-0343">GTPase activation</keyword>
<reference evidence="4" key="1">
    <citation type="submission" date="2020-11" db="EMBL/GenBank/DDBJ databases">
        <title>Sequencing the genomes of 1000 actinobacteria strains.</title>
        <authorList>
            <person name="Klenk H.-P."/>
        </authorList>
    </citation>
    <scope>NUCLEOTIDE SEQUENCE</scope>
    <source>
        <strain evidence="4">DSM 43175</strain>
    </source>
</reference>
<dbReference type="InterPro" id="IPR032675">
    <property type="entry name" value="LRR_dom_sf"/>
</dbReference>
<dbReference type="SUPFAM" id="SSF52047">
    <property type="entry name" value="RNI-like"/>
    <property type="match status" value="1"/>
</dbReference>
<dbReference type="InterPro" id="IPR001611">
    <property type="entry name" value="Leu-rich_rpt"/>
</dbReference>
<dbReference type="PANTHER" id="PTHR24113:SF12">
    <property type="entry name" value="RAN GTPASE-ACTIVATING PROTEIN 1"/>
    <property type="match status" value="1"/>
</dbReference>
<dbReference type="Proteomes" id="UP000614047">
    <property type="component" value="Unassembled WGS sequence"/>
</dbReference>
<keyword evidence="3" id="KW-0677">Repeat</keyword>
<comment type="caution">
    <text evidence="4">The sequence shown here is derived from an EMBL/GenBank/DDBJ whole genome shotgun (WGS) entry which is preliminary data.</text>
</comment>
<protein>
    <submittedName>
        <fullName evidence="4">Ran GTPase-activating protein (RanGAP) involved in mRNA processing and transport</fullName>
    </submittedName>
</protein>
<evidence type="ECO:0000313" key="5">
    <source>
        <dbReference type="Proteomes" id="UP000614047"/>
    </source>
</evidence>
<proteinExistence type="predicted"/>
<dbReference type="GO" id="GO:0006913">
    <property type="term" value="P:nucleocytoplasmic transport"/>
    <property type="evidence" value="ECO:0007669"/>
    <property type="project" value="TreeGrafter"/>
</dbReference>
<dbReference type="EMBL" id="JADOUA010000001">
    <property type="protein sequence ID" value="MBG6090609.1"/>
    <property type="molecule type" value="Genomic_DNA"/>
</dbReference>
<sequence>MAEPTPVRCPAIEHPDVPSADLTGLDPLLDRLAAPAGVAGDETFPLGTLRPDGRVDLCKQGLGAEGVARLVPAAAASPHAVHVLLGTNAIGDAGAAAVAGALRPGHGLETLYLGCNRIGPEGVATLAGRLAEDETVRAVWLKRNPVGDEGARVLAAMLRRNRAVRTLDLVNTGLTGAGLRALLDVLTERPVPLERLFLGGNGLSVDEADLLAALIRDAGVRELYLSANHLGDEGAAVLAGAADPARPVRLGLGGNGIGPEGARALAGSLDAIESLDLARPPSERALGAPPNATGDEGAALLAAALPGSPLRRLDLRRTGITGRGAKTLLSCVPGDTRLEYVGLGPGVPRRVKRALAPRLRAEARPHADMRAIGSVYR</sequence>
<gene>
    <name evidence="4" type="ORF">IW256_004722</name>
</gene>
<evidence type="ECO:0000256" key="1">
    <source>
        <dbReference type="ARBA" id="ARBA00022468"/>
    </source>
</evidence>
<evidence type="ECO:0000256" key="2">
    <source>
        <dbReference type="ARBA" id="ARBA00022614"/>
    </source>
</evidence>
<name>A0A931DKY6_9ACTN</name>
<dbReference type="RefSeq" id="WP_197013051.1">
    <property type="nucleotide sequence ID" value="NZ_BAABES010000011.1"/>
</dbReference>
<accession>A0A931DKY6</accession>
<evidence type="ECO:0000256" key="3">
    <source>
        <dbReference type="ARBA" id="ARBA00022737"/>
    </source>
</evidence>
<dbReference type="GO" id="GO:0005829">
    <property type="term" value="C:cytosol"/>
    <property type="evidence" value="ECO:0007669"/>
    <property type="project" value="TreeGrafter"/>
</dbReference>
<evidence type="ECO:0000313" key="4">
    <source>
        <dbReference type="EMBL" id="MBG6090609.1"/>
    </source>
</evidence>
<dbReference type="PANTHER" id="PTHR24113">
    <property type="entry name" value="RAN GTPASE-ACTIVATING PROTEIN 1"/>
    <property type="match status" value="1"/>
</dbReference>
<keyword evidence="5" id="KW-1185">Reference proteome</keyword>
<dbReference type="SMART" id="SM00368">
    <property type="entry name" value="LRR_RI"/>
    <property type="match status" value="7"/>
</dbReference>
<dbReference type="GO" id="GO:0048471">
    <property type="term" value="C:perinuclear region of cytoplasm"/>
    <property type="evidence" value="ECO:0007669"/>
    <property type="project" value="TreeGrafter"/>
</dbReference>
<keyword evidence="2" id="KW-0433">Leucine-rich repeat</keyword>
<dbReference type="GO" id="GO:0005096">
    <property type="term" value="F:GTPase activator activity"/>
    <property type="evidence" value="ECO:0007669"/>
    <property type="project" value="UniProtKB-KW"/>
</dbReference>
<dbReference type="Gene3D" id="3.80.10.10">
    <property type="entry name" value="Ribonuclease Inhibitor"/>
    <property type="match status" value="2"/>
</dbReference>
<dbReference type="InterPro" id="IPR027038">
    <property type="entry name" value="RanGap"/>
</dbReference>
<organism evidence="4 5">
    <name type="scientific">Actinomadura viridis</name>
    <dbReference type="NCBI Taxonomy" id="58110"/>
    <lineage>
        <taxon>Bacteria</taxon>
        <taxon>Bacillati</taxon>
        <taxon>Actinomycetota</taxon>
        <taxon>Actinomycetes</taxon>
        <taxon>Streptosporangiales</taxon>
        <taxon>Thermomonosporaceae</taxon>
        <taxon>Actinomadura</taxon>
    </lineage>
</organism>